<dbReference type="PANTHER" id="PTHR37542:SF1">
    <property type="entry name" value="PRION-INHIBITION AND PROPAGATION HELO DOMAIN-CONTAINING PROTEIN"/>
    <property type="match status" value="1"/>
</dbReference>
<feature type="domain" description="DUF7580" evidence="3">
    <location>
        <begin position="275"/>
        <end position="518"/>
    </location>
</feature>
<accession>A0AAD5RGZ0</accession>
<organism evidence="4 5">
    <name type="scientific">Zalerion maritima</name>
    <dbReference type="NCBI Taxonomy" id="339359"/>
    <lineage>
        <taxon>Eukaryota</taxon>
        <taxon>Fungi</taxon>
        <taxon>Dikarya</taxon>
        <taxon>Ascomycota</taxon>
        <taxon>Pezizomycotina</taxon>
        <taxon>Sordariomycetes</taxon>
        <taxon>Lulworthiomycetidae</taxon>
        <taxon>Lulworthiales</taxon>
        <taxon>Lulworthiaceae</taxon>
        <taxon>Zalerion</taxon>
    </lineage>
</organism>
<dbReference type="Pfam" id="PF24476">
    <property type="entry name" value="DUF7580"/>
    <property type="match status" value="1"/>
</dbReference>
<dbReference type="Gene3D" id="1.10.510.10">
    <property type="entry name" value="Transferase(Phosphotransferase) domain 1"/>
    <property type="match status" value="1"/>
</dbReference>
<keyword evidence="4" id="KW-0640">Prion</keyword>
<gene>
    <name evidence="4" type="ORF">MKZ38_009703</name>
</gene>
<dbReference type="AlphaFoldDB" id="A0AAD5RGZ0"/>
<dbReference type="InterPro" id="IPR038305">
    <property type="entry name" value="HeLo_sf"/>
</dbReference>
<keyword evidence="4" id="KW-0034">Amyloid</keyword>
<dbReference type="Gene3D" id="1.20.120.1020">
    <property type="entry name" value="Prion-inhibition and propagation, HeLo domain"/>
    <property type="match status" value="1"/>
</dbReference>
<evidence type="ECO:0000259" key="2">
    <source>
        <dbReference type="Pfam" id="PF14479"/>
    </source>
</evidence>
<feature type="compositionally biased region" description="Basic and acidic residues" evidence="1">
    <location>
        <begin position="48"/>
        <end position="66"/>
    </location>
</feature>
<dbReference type="InterPro" id="IPR056002">
    <property type="entry name" value="DUF7580"/>
</dbReference>
<reference evidence="4" key="1">
    <citation type="submission" date="2022-07" db="EMBL/GenBank/DDBJ databases">
        <title>Draft genome sequence of Zalerion maritima ATCC 34329, a (micro)plastics degrading marine fungus.</title>
        <authorList>
            <person name="Paco A."/>
            <person name="Goncalves M.F.M."/>
            <person name="Rocha-Santos T.A.P."/>
            <person name="Alves A."/>
        </authorList>
    </citation>
    <scope>NUCLEOTIDE SEQUENCE</scope>
    <source>
        <strain evidence="4">ATCC 34329</strain>
    </source>
</reference>
<feature type="compositionally biased region" description="Basic residues" evidence="1">
    <location>
        <begin position="84"/>
        <end position="94"/>
    </location>
</feature>
<dbReference type="Proteomes" id="UP001201980">
    <property type="component" value="Unassembled WGS sequence"/>
</dbReference>
<feature type="domain" description="Prion-inhibition and propagation HeLo" evidence="2">
    <location>
        <begin position="24"/>
        <end position="187"/>
    </location>
</feature>
<protein>
    <submittedName>
        <fullName evidence="4">Prion-inhibition and propagation-domain-containing protein</fullName>
    </submittedName>
</protein>
<dbReference type="Pfam" id="PF14479">
    <property type="entry name" value="HeLo"/>
    <property type="match status" value="1"/>
</dbReference>
<feature type="compositionally biased region" description="Basic and acidic residues" evidence="1">
    <location>
        <begin position="74"/>
        <end position="83"/>
    </location>
</feature>
<dbReference type="PANTHER" id="PTHR37542">
    <property type="entry name" value="HELO DOMAIN-CONTAINING PROTEIN-RELATED"/>
    <property type="match status" value="1"/>
</dbReference>
<comment type="caution">
    <text evidence="4">The sequence shown here is derived from an EMBL/GenBank/DDBJ whole genome shotgun (WGS) entry which is preliminary data.</text>
</comment>
<evidence type="ECO:0000313" key="5">
    <source>
        <dbReference type="Proteomes" id="UP001201980"/>
    </source>
</evidence>
<dbReference type="InterPro" id="IPR011009">
    <property type="entry name" value="Kinase-like_dom_sf"/>
</dbReference>
<evidence type="ECO:0000313" key="4">
    <source>
        <dbReference type="EMBL" id="KAJ2892500.1"/>
    </source>
</evidence>
<dbReference type="SUPFAM" id="SSF56112">
    <property type="entry name" value="Protein kinase-like (PK-like)"/>
    <property type="match status" value="1"/>
</dbReference>
<evidence type="ECO:0000259" key="3">
    <source>
        <dbReference type="Pfam" id="PF24476"/>
    </source>
</evidence>
<dbReference type="EMBL" id="JAKWBI020000793">
    <property type="protein sequence ID" value="KAJ2892500.1"/>
    <property type="molecule type" value="Genomic_DNA"/>
</dbReference>
<dbReference type="InterPro" id="IPR029498">
    <property type="entry name" value="HeLo_dom"/>
</dbReference>
<name>A0AAD5RGZ0_9PEZI</name>
<feature type="region of interest" description="Disordered" evidence="1">
    <location>
        <begin position="48"/>
        <end position="98"/>
    </location>
</feature>
<evidence type="ECO:0000256" key="1">
    <source>
        <dbReference type="SAM" id="MobiDB-lite"/>
    </source>
</evidence>
<sequence length="537" mass="60679">MEMHSLQYARGLSSQETAALVGGATLSEEAVGILEQLHRTITDFRELEKRGQQQTQEERERERELGQGRTLGTGDKEGDERDKKKNGKKGKPKPGKMSLRKEFAMKARWAIVVRVTAQAHFDTTFGLPQKSSKYDKDKFVDLLHDLKDYNDGLYKLFPAYRHESLSRQLTHDVLYSAERSVSDLSLIEHASNGQYPLLNASASLKELKVNLESKSQTAFKATIAFRIPKESLTVAEGSTNTPPTMRSDKNQRIPAYHKDKGNVLIEWIDYDTHERNLHMRRLDDLTRLMHSASDCHPDLHTIDCVGYTEDQPKSRFGLVYKAPESTFSSLYSLISVNDLKTPDLQDRMALAKTLAIALWSLHSLEWLHKSFCSSILFFLSAMSASAKSATALSALVPDISSPYLVGFDASRSDLDTEVSLVSRNPSIHDLHRHPNLIGCTTKRVQYIKSHDIYSLGLILLEVGLWKVLQTFHKPSYSAERWRDRVVLNALVPGLGSKAGKMYREVVEKCLQVKEDMGNDEACLLMEEIVKTLEIIRV</sequence>
<keyword evidence="5" id="KW-1185">Reference proteome</keyword>
<proteinExistence type="predicted"/>